<evidence type="ECO:0000313" key="11">
    <source>
        <dbReference type="Proteomes" id="UP000269115"/>
    </source>
</evidence>
<keyword evidence="9" id="KW-0732">Signal</keyword>
<evidence type="ECO:0000256" key="9">
    <source>
        <dbReference type="SAM" id="SignalP"/>
    </source>
</evidence>
<comment type="similarity">
    <text evidence="2">Belongs to the outer membrane factor (OMF) (TC 1.B.17) family.</text>
</comment>
<gene>
    <name evidence="10" type="ORF">EDF85_2001</name>
</gene>
<evidence type="ECO:0000256" key="5">
    <source>
        <dbReference type="ARBA" id="ARBA00023136"/>
    </source>
</evidence>
<organism evidence="10 11">
    <name type="scientific">Pseudomonas putida</name>
    <name type="common">Arthrobacter siderocapsulatus</name>
    <dbReference type="NCBI Taxonomy" id="303"/>
    <lineage>
        <taxon>Bacteria</taxon>
        <taxon>Pseudomonadati</taxon>
        <taxon>Pseudomonadota</taxon>
        <taxon>Gammaproteobacteria</taxon>
        <taxon>Pseudomonadales</taxon>
        <taxon>Pseudomonadaceae</taxon>
        <taxon>Pseudomonas</taxon>
    </lineage>
</organism>
<dbReference type="GO" id="GO:0016020">
    <property type="term" value="C:membrane"/>
    <property type="evidence" value="ECO:0007669"/>
    <property type="project" value="UniProtKB-SubCell"/>
</dbReference>
<proteinExistence type="inferred from homology"/>
<dbReference type="SUPFAM" id="SSF56954">
    <property type="entry name" value="Outer membrane efflux proteins (OEP)"/>
    <property type="match status" value="1"/>
</dbReference>
<keyword evidence="5" id="KW-0472">Membrane</keyword>
<dbReference type="GO" id="GO:0015562">
    <property type="term" value="F:efflux transmembrane transporter activity"/>
    <property type="evidence" value="ECO:0007669"/>
    <property type="project" value="InterPro"/>
</dbReference>
<keyword evidence="8" id="KW-0449">Lipoprotein</keyword>
<reference evidence="10 11" key="1">
    <citation type="submission" date="2018-11" db="EMBL/GenBank/DDBJ databases">
        <title>Genomic analyses of the natural microbiome of Caenorhabditis elegans.</title>
        <authorList>
            <person name="Samuel B."/>
        </authorList>
    </citation>
    <scope>NUCLEOTIDE SEQUENCE [LARGE SCALE GENOMIC DNA]</scope>
    <source>
        <strain evidence="10 11">BIGb0473</strain>
    </source>
</reference>
<comment type="caution">
    <text evidence="10">The sequence shown here is derived from an EMBL/GenBank/DDBJ whole genome shotgun (WGS) entry which is preliminary data.</text>
</comment>
<feature type="chain" id="PRO_5040756040" evidence="9">
    <location>
        <begin position="32"/>
        <end position="416"/>
    </location>
</feature>
<dbReference type="PANTHER" id="PTHR30203:SF24">
    <property type="entry name" value="BLR4935 PROTEIN"/>
    <property type="match status" value="1"/>
</dbReference>
<dbReference type="Proteomes" id="UP000269115">
    <property type="component" value="Unassembled WGS sequence"/>
</dbReference>
<comment type="subcellular location">
    <subcellularLocation>
        <location evidence="1">Cell outer membrane</location>
    </subcellularLocation>
</comment>
<dbReference type="Pfam" id="PF02321">
    <property type="entry name" value="OEP"/>
    <property type="match status" value="2"/>
</dbReference>
<sequence length="416" mass="45141">MTCRHRLQPQRVARLAALAGVLLGLSTALQASVLTLDAALRTAQDNNPELAAARWGTEIALGERNQAGLLPNPELGWEQEDTRRGSQTTTVSLSQRLELGGKRGARVEVAQREQALAALELERQGNALRAEVLAAFHAAVQAQERLQLAEQSLRLTERGLQVVQGRVRAGSASPIETTRAQVQVSEMRLERGRAQQAVVVAYQQLASVTGAPQAGFERVAGMPSDALTPAEGDTLLARLERTAELRLARLQIEQREADLGLARSQRIPDLTVSLGSQYSEADRERINVVGVSIPLPLFDRNQGNVLAAARRADQARDLRNGAELRVRSEVVQALAQWQVAAGEVQAFDRSILPAAQQAVDAATRGFERGKFSFLEVLDAQRTLVAARTQYLAAQAQGSDARVRLERLFGDLATASR</sequence>
<dbReference type="InterPro" id="IPR003423">
    <property type="entry name" value="OMP_efflux"/>
</dbReference>
<feature type="signal peptide" evidence="9">
    <location>
        <begin position="1"/>
        <end position="31"/>
    </location>
</feature>
<evidence type="ECO:0000256" key="3">
    <source>
        <dbReference type="ARBA" id="ARBA00022452"/>
    </source>
</evidence>
<evidence type="ECO:0000256" key="8">
    <source>
        <dbReference type="ARBA" id="ARBA00023288"/>
    </source>
</evidence>
<dbReference type="PANTHER" id="PTHR30203">
    <property type="entry name" value="OUTER MEMBRANE CATION EFFLUX PROTEIN"/>
    <property type="match status" value="1"/>
</dbReference>
<protein>
    <submittedName>
        <fullName evidence="10">Cobalt-zinc-cadmium efflux system outer membrane protein</fullName>
    </submittedName>
</protein>
<evidence type="ECO:0000256" key="7">
    <source>
        <dbReference type="ARBA" id="ARBA00023237"/>
    </source>
</evidence>
<dbReference type="AlphaFoldDB" id="A0A9X8HKL5"/>
<evidence type="ECO:0000256" key="6">
    <source>
        <dbReference type="ARBA" id="ARBA00023139"/>
    </source>
</evidence>
<keyword evidence="6" id="KW-0564">Palmitate</keyword>
<keyword evidence="3" id="KW-1134">Transmembrane beta strand</keyword>
<dbReference type="RefSeq" id="WP_123752811.1">
    <property type="nucleotide sequence ID" value="NZ_RJUR01000012.1"/>
</dbReference>
<evidence type="ECO:0000313" key="10">
    <source>
        <dbReference type="EMBL" id="ROQ51534.1"/>
    </source>
</evidence>
<dbReference type="EMBL" id="RJUR01000012">
    <property type="protein sequence ID" value="ROQ51534.1"/>
    <property type="molecule type" value="Genomic_DNA"/>
</dbReference>
<keyword evidence="7" id="KW-0998">Cell outer membrane</keyword>
<evidence type="ECO:0000256" key="1">
    <source>
        <dbReference type="ARBA" id="ARBA00004442"/>
    </source>
</evidence>
<evidence type="ECO:0000256" key="4">
    <source>
        <dbReference type="ARBA" id="ARBA00022692"/>
    </source>
</evidence>
<dbReference type="Gene3D" id="1.20.1600.10">
    <property type="entry name" value="Outer membrane efflux proteins (OEP)"/>
    <property type="match status" value="1"/>
</dbReference>
<dbReference type="InterPro" id="IPR010131">
    <property type="entry name" value="MdtP/NodT-like"/>
</dbReference>
<evidence type="ECO:0000256" key="2">
    <source>
        <dbReference type="ARBA" id="ARBA00007613"/>
    </source>
</evidence>
<accession>A0A9X8HKL5</accession>
<keyword evidence="4" id="KW-0812">Transmembrane</keyword>
<name>A0A9X8HKL5_PSEPU</name>